<accession>A0A7L1PSX8</accession>
<dbReference type="InterPro" id="IPR027266">
    <property type="entry name" value="TrmE/GcvT-like"/>
</dbReference>
<keyword evidence="2" id="KW-1185">Reference proteome</keyword>
<evidence type="ECO:0000313" key="1">
    <source>
        <dbReference type="EMBL" id="NXO14347.1"/>
    </source>
</evidence>
<sequence length="74" mass="7887">LWDPRRFFPILPHPISLGTLPPFPGLSVASPSGRLPGLRPAEPGEFTLRAFRRGKLDLTAAEGLRGLIGAETGA</sequence>
<evidence type="ECO:0000313" key="2">
    <source>
        <dbReference type="Proteomes" id="UP000534407"/>
    </source>
</evidence>
<proteinExistence type="predicted"/>
<dbReference type="Gene3D" id="3.30.1360.120">
    <property type="entry name" value="Probable tRNA modification gtpase trme, domain 1"/>
    <property type="match status" value="1"/>
</dbReference>
<feature type="non-terminal residue" evidence="1">
    <location>
        <position position="1"/>
    </location>
</feature>
<dbReference type="AlphaFoldDB" id="A0A7L1PSX8"/>
<dbReference type="EMBL" id="VXBT01009041">
    <property type="protein sequence ID" value="NXO14347.1"/>
    <property type="molecule type" value="Genomic_DNA"/>
</dbReference>
<organism evidence="1 2">
    <name type="scientific">Oriolus oriolus</name>
    <name type="common">Eurasian golden oriole</name>
    <name type="synonym">Coracias oriolus</name>
    <dbReference type="NCBI Taxonomy" id="181099"/>
    <lineage>
        <taxon>Eukaryota</taxon>
        <taxon>Metazoa</taxon>
        <taxon>Chordata</taxon>
        <taxon>Craniata</taxon>
        <taxon>Vertebrata</taxon>
        <taxon>Euteleostomi</taxon>
        <taxon>Archelosauria</taxon>
        <taxon>Archosauria</taxon>
        <taxon>Dinosauria</taxon>
        <taxon>Saurischia</taxon>
        <taxon>Theropoda</taxon>
        <taxon>Coelurosauria</taxon>
        <taxon>Aves</taxon>
        <taxon>Neognathae</taxon>
        <taxon>Neoaves</taxon>
        <taxon>Telluraves</taxon>
        <taxon>Australaves</taxon>
        <taxon>Passeriformes</taxon>
        <taxon>Corvoidea</taxon>
        <taxon>Corvidae</taxon>
        <taxon>Oriolus</taxon>
    </lineage>
</organism>
<protein>
    <submittedName>
        <fullName evidence="1">GTPB3 GTPase</fullName>
    </submittedName>
</protein>
<name>A0A7L1PSX8_ORIOR</name>
<comment type="caution">
    <text evidence="1">The sequence shown here is derived from an EMBL/GenBank/DDBJ whole genome shotgun (WGS) entry which is preliminary data.</text>
</comment>
<feature type="non-terminal residue" evidence="1">
    <location>
        <position position="74"/>
    </location>
</feature>
<gene>
    <name evidence="1" type="primary">Gtpbp3</name>
    <name evidence="1" type="ORF">ORIORI_R15504</name>
</gene>
<reference evidence="1 2" key="1">
    <citation type="submission" date="2019-09" db="EMBL/GenBank/DDBJ databases">
        <title>Bird 10,000 Genomes (B10K) Project - Family phase.</title>
        <authorList>
            <person name="Zhang G."/>
        </authorList>
    </citation>
    <scope>NUCLEOTIDE SEQUENCE [LARGE SCALE GENOMIC DNA]</scope>
    <source>
        <strain evidence="1">B10K-DU-002-24</strain>
        <tissue evidence="1">Muscle</tissue>
    </source>
</reference>
<dbReference type="Proteomes" id="UP000534407">
    <property type="component" value="Unassembled WGS sequence"/>
</dbReference>